<accession>H2B1W3</accession>
<dbReference type="PANTHER" id="PTHR15837">
    <property type="entry name" value="RAN GUANINE NUCLEOTIDE RELEASE FACTOR"/>
    <property type="match status" value="1"/>
</dbReference>
<dbReference type="Gene3D" id="3.40.1000.10">
    <property type="entry name" value="Mog1/PsbP, alpha/beta/alpha sandwich"/>
    <property type="match status" value="1"/>
</dbReference>
<dbReference type="OrthoDB" id="10255285at2759"/>
<dbReference type="HOGENOM" id="CLU_081345_1_0_1"/>
<keyword evidence="2" id="KW-0813">Transport</keyword>
<reference evidence="4 5" key="1">
    <citation type="journal article" date="2011" name="Proc. Natl. Acad. Sci. U.S.A.">
        <title>Evolutionary erosion of yeast sex chromosomes by mating-type switching accidents.</title>
        <authorList>
            <person name="Gordon J.L."/>
            <person name="Armisen D."/>
            <person name="Proux-Wera E."/>
            <person name="Oheigeartaigh S.S."/>
            <person name="Byrne K.P."/>
            <person name="Wolfe K.H."/>
        </authorList>
    </citation>
    <scope>NUCLEOTIDE SEQUENCE [LARGE SCALE GENOMIC DNA]</scope>
    <source>
        <strain evidence="5">ATCC 22294 / BCRC 22015 / CBS 2517 / CECT 1963 / NBRC 1671 / NRRL Y-8276</strain>
    </source>
</reference>
<dbReference type="InterPro" id="IPR007681">
    <property type="entry name" value="Mog1"/>
</dbReference>
<dbReference type="GeneID" id="13886801"/>
<dbReference type="SUPFAM" id="SSF55724">
    <property type="entry name" value="Mog1p/PsbP-like"/>
    <property type="match status" value="1"/>
</dbReference>
<dbReference type="GO" id="GO:0005085">
    <property type="term" value="F:guanyl-nucleotide exchange factor activity"/>
    <property type="evidence" value="ECO:0007669"/>
    <property type="project" value="TreeGrafter"/>
</dbReference>
<dbReference type="KEGG" id="kaf:KAFR_0K02570"/>
<dbReference type="Proteomes" id="UP000005220">
    <property type="component" value="Chromosome 11"/>
</dbReference>
<keyword evidence="5" id="KW-1185">Reference proteome</keyword>
<dbReference type="eggNOG" id="KOG3329">
    <property type="taxonomic scope" value="Eukaryota"/>
</dbReference>
<proteinExistence type="inferred from homology"/>
<gene>
    <name evidence="4" type="primary">KAFR0K02570</name>
    <name evidence="4" type="ORF">KAFR_0K02570</name>
</gene>
<evidence type="ECO:0000313" key="4">
    <source>
        <dbReference type="EMBL" id="CCF60613.1"/>
    </source>
</evidence>
<dbReference type="FunCoup" id="H2B1W3">
    <property type="interactions" value="309"/>
</dbReference>
<evidence type="ECO:0000256" key="3">
    <source>
        <dbReference type="ARBA" id="ARBA00022927"/>
    </source>
</evidence>
<dbReference type="InterPro" id="IPR016123">
    <property type="entry name" value="Mog1/PsbP_a/b/a-sand"/>
</dbReference>
<dbReference type="Pfam" id="PF04603">
    <property type="entry name" value="Mog1"/>
    <property type="match status" value="1"/>
</dbReference>
<evidence type="ECO:0000256" key="1">
    <source>
        <dbReference type="ARBA" id="ARBA00010307"/>
    </source>
</evidence>
<dbReference type="GO" id="GO:0006606">
    <property type="term" value="P:protein import into nucleus"/>
    <property type="evidence" value="ECO:0007669"/>
    <property type="project" value="EnsemblFungi"/>
</dbReference>
<comment type="similarity">
    <text evidence="1">Belongs to the MOG1 family.</text>
</comment>
<organism evidence="4 5">
    <name type="scientific">Kazachstania africana (strain ATCC 22294 / BCRC 22015 / CBS 2517 / CECT 1963 / NBRC 1671 / NRRL Y-8276)</name>
    <name type="common">Yeast</name>
    <name type="synonym">Kluyveromyces africanus</name>
    <dbReference type="NCBI Taxonomy" id="1071382"/>
    <lineage>
        <taxon>Eukaryota</taxon>
        <taxon>Fungi</taxon>
        <taxon>Dikarya</taxon>
        <taxon>Ascomycota</taxon>
        <taxon>Saccharomycotina</taxon>
        <taxon>Saccharomycetes</taxon>
        <taxon>Saccharomycetales</taxon>
        <taxon>Saccharomycetaceae</taxon>
        <taxon>Kazachstania</taxon>
    </lineage>
</organism>
<dbReference type="AlphaFoldDB" id="H2B1W3"/>
<name>H2B1W3_KAZAF</name>
<dbReference type="RefSeq" id="XP_003959748.1">
    <property type="nucleotide sequence ID" value="XM_003959699.1"/>
</dbReference>
<dbReference type="GO" id="GO:0031267">
    <property type="term" value="F:small GTPase binding"/>
    <property type="evidence" value="ECO:0007669"/>
    <property type="project" value="EnsemblFungi"/>
</dbReference>
<dbReference type="EMBL" id="HE650831">
    <property type="protein sequence ID" value="CCF60613.1"/>
    <property type="molecule type" value="Genomic_DNA"/>
</dbReference>
<dbReference type="STRING" id="1071382.H2B1W3"/>
<dbReference type="InParanoid" id="H2B1W3"/>
<keyword evidence="3" id="KW-0653">Protein transport</keyword>
<protein>
    <submittedName>
        <fullName evidence="4">Uncharacterized protein</fullName>
    </submittedName>
</protein>
<dbReference type="GO" id="GO:0005634">
    <property type="term" value="C:nucleus"/>
    <property type="evidence" value="ECO:0007669"/>
    <property type="project" value="EnsemblFungi"/>
</dbReference>
<evidence type="ECO:0000313" key="5">
    <source>
        <dbReference type="Proteomes" id="UP000005220"/>
    </source>
</evidence>
<evidence type="ECO:0000256" key="2">
    <source>
        <dbReference type="ARBA" id="ARBA00022448"/>
    </source>
</evidence>
<dbReference type="PANTHER" id="PTHR15837:SF0">
    <property type="entry name" value="RAN GUANINE NUCLEOTIDE RELEASE FACTOR"/>
    <property type="match status" value="1"/>
</dbReference>
<sequence>MCAMKVSLYGGAITSVIPEGFLDASMLREVPDTQEVFVNSRKENESFVDGLGMNESIVVDLLQRVDAVNDDAALKVHIEEIASLNDAQEGFQVLKHDKINGNSQSCIIVESALKWGKQDLKESVLICVGLIRLKDVDTDALITINVPLTQQETGLKSETLPSRALAAYSLLHDMIKQFKVIDNSLFMQ</sequence>